<sequence length="333" mass="37255">MFNNLTFNNPEFLWLLILLPFFFFWNYNFNKLKSSSFKMSSIKGFNYKSIKIKILPILDVLRYIAIIMLILAISRPQIIDVSTQTKTSKGIDIVIAVDVSSSMLAQDLKPNRLDALKSVAKEFINDRASDRIGIVVYAGESYTKTPVTSDKAVIIKSLDEINFDGIIDDGTAIGMGLATAVNRLKDSKAKSKVIILLTDGVNNAGFINPNTAADLALSFGIKTYTIGLGSNGNALAPIAINPNGTFRFGLTKVEIDEKLLESIAKQTGGLYFRATDNEKLKDIYQEINKLEKTEVEEFKYSNAQEMYRLFVLISFSLVFLEWLLRSTVFKSFI</sequence>
<dbReference type="PANTHER" id="PTHR22550">
    <property type="entry name" value="SPORE GERMINATION PROTEIN"/>
    <property type="match status" value="1"/>
</dbReference>
<evidence type="ECO:0000256" key="1">
    <source>
        <dbReference type="ARBA" id="ARBA00022475"/>
    </source>
</evidence>
<dbReference type="AlphaFoldDB" id="A0A381QLF8"/>
<proteinExistence type="predicted"/>
<evidence type="ECO:0000256" key="2">
    <source>
        <dbReference type="ARBA" id="ARBA00022692"/>
    </source>
</evidence>
<dbReference type="CDD" id="cd01467">
    <property type="entry name" value="vWA_BatA_type"/>
    <property type="match status" value="1"/>
</dbReference>
<dbReference type="PROSITE" id="PS50234">
    <property type="entry name" value="VWFA"/>
    <property type="match status" value="1"/>
</dbReference>
<evidence type="ECO:0000256" key="5">
    <source>
        <dbReference type="SAM" id="Phobius"/>
    </source>
</evidence>
<dbReference type="Gene3D" id="3.40.50.410">
    <property type="entry name" value="von Willebrand factor, type A domain"/>
    <property type="match status" value="1"/>
</dbReference>
<dbReference type="SMART" id="SM00327">
    <property type="entry name" value="VWA"/>
    <property type="match status" value="1"/>
</dbReference>
<dbReference type="SUPFAM" id="SSF53300">
    <property type="entry name" value="vWA-like"/>
    <property type="match status" value="1"/>
</dbReference>
<evidence type="ECO:0000256" key="4">
    <source>
        <dbReference type="ARBA" id="ARBA00023136"/>
    </source>
</evidence>
<keyword evidence="4 5" id="KW-0472">Membrane</keyword>
<feature type="domain" description="VWFA" evidence="6">
    <location>
        <begin position="92"/>
        <end position="287"/>
    </location>
</feature>
<dbReference type="PANTHER" id="PTHR22550:SF5">
    <property type="entry name" value="LEUCINE ZIPPER PROTEIN 4"/>
    <property type="match status" value="1"/>
</dbReference>
<keyword evidence="2 5" id="KW-0812">Transmembrane</keyword>
<reference evidence="7" key="1">
    <citation type="submission" date="2018-05" db="EMBL/GenBank/DDBJ databases">
        <authorList>
            <person name="Lanie J.A."/>
            <person name="Ng W.-L."/>
            <person name="Kazmierczak K.M."/>
            <person name="Andrzejewski T.M."/>
            <person name="Davidsen T.M."/>
            <person name="Wayne K.J."/>
            <person name="Tettelin H."/>
            <person name="Glass J.I."/>
            <person name="Rusch D."/>
            <person name="Podicherti R."/>
            <person name="Tsui H.-C.T."/>
            <person name="Winkler M.E."/>
        </authorList>
    </citation>
    <scope>NUCLEOTIDE SEQUENCE</scope>
</reference>
<accession>A0A381QLF8</accession>
<protein>
    <recommendedName>
        <fullName evidence="6">VWFA domain-containing protein</fullName>
    </recommendedName>
</protein>
<feature type="transmembrane region" description="Helical" evidence="5">
    <location>
        <begin position="12"/>
        <end position="29"/>
    </location>
</feature>
<dbReference type="InterPro" id="IPR002035">
    <property type="entry name" value="VWF_A"/>
</dbReference>
<dbReference type="InterPro" id="IPR033881">
    <property type="entry name" value="vWA_BatA_type"/>
</dbReference>
<evidence type="ECO:0000259" key="6">
    <source>
        <dbReference type="PROSITE" id="PS50234"/>
    </source>
</evidence>
<evidence type="ECO:0000313" key="7">
    <source>
        <dbReference type="EMBL" id="SUZ78837.1"/>
    </source>
</evidence>
<keyword evidence="1" id="KW-1003">Cell membrane</keyword>
<dbReference type="EMBL" id="UINC01001369">
    <property type="protein sequence ID" value="SUZ78837.1"/>
    <property type="molecule type" value="Genomic_DNA"/>
</dbReference>
<organism evidence="7">
    <name type="scientific">marine metagenome</name>
    <dbReference type="NCBI Taxonomy" id="408172"/>
    <lineage>
        <taxon>unclassified sequences</taxon>
        <taxon>metagenomes</taxon>
        <taxon>ecological metagenomes</taxon>
    </lineage>
</organism>
<dbReference type="Pfam" id="PF00092">
    <property type="entry name" value="VWA"/>
    <property type="match status" value="1"/>
</dbReference>
<evidence type="ECO:0000256" key="3">
    <source>
        <dbReference type="ARBA" id="ARBA00022989"/>
    </source>
</evidence>
<dbReference type="InterPro" id="IPR036465">
    <property type="entry name" value="vWFA_dom_sf"/>
</dbReference>
<feature type="transmembrane region" description="Helical" evidence="5">
    <location>
        <begin position="306"/>
        <end position="324"/>
    </location>
</feature>
<gene>
    <name evidence="7" type="ORF">METZ01_LOCUS31691</name>
</gene>
<dbReference type="InterPro" id="IPR050768">
    <property type="entry name" value="UPF0353/GerABKA_families"/>
</dbReference>
<name>A0A381QLF8_9ZZZZ</name>
<feature type="transmembrane region" description="Helical" evidence="5">
    <location>
        <begin position="50"/>
        <end position="73"/>
    </location>
</feature>
<keyword evidence="3 5" id="KW-1133">Transmembrane helix</keyword>